<reference evidence="7 8" key="1">
    <citation type="submission" date="2019-12" db="EMBL/GenBank/DDBJ databases">
        <title>Rhizobium genotypes associated with high levels of biological nitrogen fixation by grain legumes in a temperate-maritime cropping system.</title>
        <authorList>
            <person name="Maluk M."/>
            <person name="Francesc Ferrando Molina F."/>
            <person name="Lopez Del Egido L."/>
            <person name="Lafos M."/>
            <person name="Langarica-Fuentes A."/>
            <person name="Gebre Yohannes G."/>
            <person name="Young M.W."/>
            <person name="Martin P."/>
            <person name="Gantlett R."/>
            <person name="Kenicer G."/>
            <person name="Hawes C."/>
            <person name="Begg G.S."/>
            <person name="Quilliam R.S."/>
            <person name="Squire G.R."/>
            <person name="Poole P.S."/>
            <person name="Young P.W."/>
            <person name="Iannetta P.M."/>
            <person name="James E.K."/>
        </authorList>
    </citation>
    <scope>NUCLEOTIDE SEQUENCE [LARGE SCALE GENOMIC DNA]</scope>
    <source>
        <strain evidence="7 8">JHI1118</strain>
    </source>
</reference>
<dbReference type="CDD" id="cd03257">
    <property type="entry name" value="ABC_NikE_OppD_transporters"/>
    <property type="match status" value="1"/>
</dbReference>
<evidence type="ECO:0000256" key="2">
    <source>
        <dbReference type="ARBA" id="ARBA00005417"/>
    </source>
</evidence>
<dbReference type="PANTHER" id="PTHR43776:SF7">
    <property type="entry name" value="D,D-DIPEPTIDE TRANSPORT ATP-BINDING PROTEIN DDPF-RELATED"/>
    <property type="match status" value="1"/>
</dbReference>
<keyword evidence="3" id="KW-0813">Transport</keyword>
<dbReference type="GO" id="GO:0005886">
    <property type="term" value="C:plasma membrane"/>
    <property type="evidence" value="ECO:0007669"/>
    <property type="project" value="UniProtKB-SubCell"/>
</dbReference>
<dbReference type="GO" id="GO:0055085">
    <property type="term" value="P:transmembrane transport"/>
    <property type="evidence" value="ECO:0007669"/>
    <property type="project" value="UniProtKB-ARBA"/>
</dbReference>
<evidence type="ECO:0000313" key="8">
    <source>
        <dbReference type="Proteomes" id="UP000483035"/>
    </source>
</evidence>
<dbReference type="GO" id="GO:0015833">
    <property type="term" value="P:peptide transport"/>
    <property type="evidence" value="ECO:0007669"/>
    <property type="project" value="InterPro"/>
</dbReference>
<dbReference type="GO" id="GO:0005524">
    <property type="term" value="F:ATP binding"/>
    <property type="evidence" value="ECO:0007669"/>
    <property type="project" value="UniProtKB-KW"/>
</dbReference>
<dbReference type="Proteomes" id="UP000483035">
    <property type="component" value="Unassembled WGS sequence"/>
</dbReference>
<sequence>MTTVTANSAAPLLDVKGLKVHYPLVKGIVFSRQVGVLRAVDDVSFQLAKGSILALVGESGCGKSTTGKAVLDLVSPTAGSVEFDGTELARMKGEPLRRMRRRMQMVFQDPYSSLSPRISIGATLMESLAVHAIGTASDRGARVGDLLQRVGLRLDIRDRYPHELSGGQRQRVGIARALAVSPDLIVADEPTSALDVSIQAQIINLIQRLQDEMSLSYLFISHNISIVRHISDRIAVMYLGRIVESGPTREVIDAPGHPYTKALVSAVRNPDPVTERRRQRIVLTGDVPSAVSPPSGCRFHNRCWLRKAKGNPDICTQIEPQTRPLAAERSVACHFAEDCQ</sequence>
<accession>A0A6L9UCI1</accession>
<dbReference type="EMBL" id="WUEY01000020">
    <property type="protein sequence ID" value="NEI73613.1"/>
    <property type="molecule type" value="Genomic_DNA"/>
</dbReference>
<dbReference type="PROSITE" id="PS50893">
    <property type="entry name" value="ABC_TRANSPORTER_2"/>
    <property type="match status" value="1"/>
</dbReference>
<feature type="domain" description="ABC transporter" evidence="6">
    <location>
        <begin position="25"/>
        <end position="264"/>
    </location>
</feature>
<evidence type="ECO:0000256" key="5">
    <source>
        <dbReference type="ARBA" id="ARBA00022840"/>
    </source>
</evidence>
<name>A0A6L9UCI1_9HYPH</name>
<comment type="caution">
    <text evidence="7">The sequence shown here is derived from an EMBL/GenBank/DDBJ whole genome shotgun (WGS) entry which is preliminary data.</text>
</comment>
<dbReference type="NCBIfam" id="TIGR01727">
    <property type="entry name" value="oligo_HPY"/>
    <property type="match status" value="1"/>
</dbReference>
<dbReference type="SMART" id="SM00382">
    <property type="entry name" value="AAA"/>
    <property type="match status" value="1"/>
</dbReference>
<dbReference type="AlphaFoldDB" id="A0A6L9UCI1"/>
<comment type="similarity">
    <text evidence="2">Belongs to the ABC transporter superfamily.</text>
</comment>
<dbReference type="GO" id="GO:0016887">
    <property type="term" value="F:ATP hydrolysis activity"/>
    <property type="evidence" value="ECO:0007669"/>
    <property type="project" value="InterPro"/>
</dbReference>
<keyword evidence="5 7" id="KW-0067">ATP-binding</keyword>
<keyword evidence="4" id="KW-0547">Nucleotide-binding</keyword>
<dbReference type="RefSeq" id="WP_163992104.1">
    <property type="nucleotide sequence ID" value="NZ_WUEY01000020.1"/>
</dbReference>
<dbReference type="InterPro" id="IPR013563">
    <property type="entry name" value="Oligopep_ABC_C"/>
</dbReference>
<evidence type="ECO:0000256" key="3">
    <source>
        <dbReference type="ARBA" id="ARBA00022448"/>
    </source>
</evidence>
<dbReference type="Gene3D" id="3.40.50.300">
    <property type="entry name" value="P-loop containing nucleotide triphosphate hydrolases"/>
    <property type="match status" value="1"/>
</dbReference>
<dbReference type="InterPro" id="IPR050319">
    <property type="entry name" value="ABC_transp_ATP-bind"/>
</dbReference>
<dbReference type="PANTHER" id="PTHR43776">
    <property type="entry name" value="TRANSPORT ATP-BINDING PROTEIN"/>
    <property type="match status" value="1"/>
</dbReference>
<dbReference type="Pfam" id="PF00005">
    <property type="entry name" value="ABC_tran"/>
    <property type="match status" value="1"/>
</dbReference>
<comment type="subcellular location">
    <subcellularLocation>
        <location evidence="1">Cell inner membrane</location>
        <topology evidence="1">Peripheral membrane protein</topology>
    </subcellularLocation>
</comment>
<evidence type="ECO:0000256" key="4">
    <source>
        <dbReference type="ARBA" id="ARBA00022741"/>
    </source>
</evidence>
<evidence type="ECO:0000256" key="1">
    <source>
        <dbReference type="ARBA" id="ARBA00004417"/>
    </source>
</evidence>
<proteinExistence type="inferred from homology"/>
<dbReference type="SUPFAM" id="SSF52540">
    <property type="entry name" value="P-loop containing nucleoside triphosphate hydrolases"/>
    <property type="match status" value="1"/>
</dbReference>
<gene>
    <name evidence="7" type="ORF">GR212_29095</name>
</gene>
<dbReference type="Pfam" id="PF08352">
    <property type="entry name" value="oligo_HPY"/>
    <property type="match status" value="1"/>
</dbReference>
<dbReference type="InterPro" id="IPR003439">
    <property type="entry name" value="ABC_transporter-like_ATP-bd"/>
</dbReference>
<dbReference type="FunFam" id="3.40.50.300:FF:000016">
    <property type="entry name" value="Oligopeptide ABC transporter ATP-binding component"/>
    <property type="match status" value="1"/>
</dbReference>
<evidence type="ECO:0000313" key="7">
    <source>
        <dbReference type="EMBL" id="NEI73613.1"/>
    </source>
</evidence>
<dbReference type="InterPro" id="IPR027417">
    <property type="entry name" value="P-loop_NTPase"/>
</dbReference>
<dbReference type="InterPro" id="IPR003593">
    <property type="entry name" value="AAA+_ATPase"/>
</dbReference>
<organism evidence="7 8">
    <name type="scientific">Rhizobium lusitanum</name>
    <dbReference type="NCBI Taxonomy" id="293958"/>
    <lineage>
        <taxon>Bacteria</taxon>
        <taxon>Pseudomonadati</taxon>
        <taxon>Pseudomonadota</taxon>
        <taxon>Alphaproteobacteria</taxon>
        <taxon>Hyphomicrobiales</taxon>
        <taxon>Rhizobiaceae</taxon>
        <taxon>Rhizobium/Agrobacterium group</taxon>
        <taxon>Rhizobium</taxon>
    </lineage>
</organism>
<evidence type="ECO:0000259" key="6">
    <source>
        <dbReference type="PROSITE" id="PS50893"/>
    </source>
</evidence>
<dbReference type="PROSITE" id="PS00211">
    <property type="entry name" value="ABC_TRANSPORTER_1"/>
    <property type="match status" value="1"/>
</dbReference>
<dbReference type="InterPro" id="IPR017871">
    <property type="entry name" value="ABC_transporter-like_CS"/>
</dbReference>
<protein>
    <submittedName>
        <fullName evidence="7">ATP-binding cassette domain-containing protein</fullName>
    </submittedName>
</protein>